<comment type="caution">
    <text evidence="3">The sequence shown here is derived from an EMBL/GenBank/DDBJ whole genome shotgun (WGS) entry which is preliminary data.</text>
</comment>
<evidence type="ECO:0000259" key="2">
    <source>
        <dbReference type="Pfam" id="PF24625"/>
    </source>
</evidence>
<dbReference type="OrthoDB" id="5321209at2759"/>
<feature type="compositionally biased region" description="Basic residues" evidence="1">
    <location>
        <begin position="80"/>
        <end position="89"/>
    </location>
</feature>
<dbReference type="AlphaFoldDB" id="A0A9P4HV71"/>
<feature type="domain" description="DUF7626" evidence="2">
    <location>
        <begin position="93"/>
        <end position="143"/>
    </location>
</feature>
<evidence type="ECO:0000313" key="3">
    <source>
        <dbReference type="EMBL" id="KAF2086644.1"/>
    </source>
</evidence>
<feature type="region of interest" description="Disordered" evidence="1">
    <location>
        <begin position="1"/>
        <end position="65"/>
    </location>
</feature>
<dbReference type="EMBL" id="ML978723">
    <property type="protein sequence ID" value="KAF2086644.1"/>
    <property type="molecule type" value="Genomic_DNA"/>
</dbReference>
<feature type="compositionally biased region" description="Acidic residues" evidence="1">
    <location>
        <begin position="34"/>
        <end position="55"/>
    </location>
</feature>
<name>A0A9P4HV71_9PEZI</name>
<evidence type="ECO:0000313" key="4">
    <source>
        <dbReference type="Proteomes" id="UP000799776"/>
    </source>
</evidence>
<dbReference type="Pfam" id="PF24625">
    <property type="entry name" value="DUF7626"/>
    <property type="match status" value="1"/>
</dbReference>
<accession>A0A9P4HV71</accession>
<organism evidence="3 4">
    <name type="scientific">Saccharata proteae CBS 121410</name>
    <dbReference type="NCBI Taxonomy" id="1314787"/>
    <lineage>
        <taxon>Eukaryota</taxon>
        <taxon>Fungi</taxon>
        <taxon>Dikarya</taxon>
        <taxon>Ascomycota</taxon>
        <taxon>Pezizomycotina</taxon>
        <taxon>Dothideomycetes</taxon>
        <taxon>Dothideomycetes incertae sedis</taxon>
        <taxon>Botryosphaeriales</taxon>
        <taxon>Saccharataceae</taxon>
        <taxon>Saccharata</taxon>
    </lineage>
</organism>
<keyword evidence="4" id="KW-1185">Reference proteome</keyword>
<dbReference type="Proteomes" id="UP000799776">
    <property type="component" value="Unassembled WGS sequence"/>
</dbReference>
<dbReference type="InterPro" id="IPR056043">
    <property type="entry name" value="DUF7626"/>
</dbReference>
<sequence length="285" mass="33216">MSDSFKKRAERMSRGTLFTGPKPGQPYRPGDDSSQPDDSEDEDYTFFDSDGEDEQGGASSQEEYEEIHQSYLLGADKKVPQRRHRRKKPVTIDLDQTDTILVRMKQEGATDKEVARALEDIGATYSEKSVATRFRRIMVKKKKDYDKQFIAGARTWTGEEDDQLLWANEEAEHQMAVDIQRIHNRQFNYVEKMLAKRIPYDFISAASCRERLAELHWDDPGYHPASRRRFDLQLFPVDARRQYQNELQSQVAREKVHETNIIADVKALSKEYKRILAMEAADEDW</sequence>
<feature type="region of interest" description="Disordered" evidence="1">
    <location>
        <begin position="71"/>
        <end position="90"/>
    </location>
</feature>
<evidence type="ECO:0000256" key="1">
    <source>
        <dbReference type="SAM" id="MobiDB-lite"/>
    </source>
</evidence>
<proteinExistence type="predicted"/>
<reference evidence="3" key="1">
    <citation type="journal article" date="2020" name="Stud. Mycol.">
        <title>101 Dothideomycetes genomes: a test case for predicting lifestyles and emergence of pathogens.</title>
        <authorList>
            <person name="Haridas S."/>
            <person name="Albert R."/>
            <person name="Binder M."/>
            <person name="Bloem J."/>
            <person name="Labutti K."/>
            <person name="Salamov A."/>
            <person name="Andreopoulos B."/>
            <person name="Baker S."/>
            <person name="Barry K."/>
            <person name="Bills G."/>
            <person name="Bluhm B."/>
            <person name="Cannon C."/>
            <person name="Castanera R."/>
            <person name="Culley D."/>
            <person name="Daum C."/>
            <person name="Ezra D."/>
            <person name="Gonzalez J."/>
            <person name="Henrissat B."/>
            <person name="Kuo A."/>
            <person name="Liang C."/>
            <person name="Lipzen A."/>
            <person name="Lutzoni F."/>
            <person name="Magnuson J."/>
            <person name="Mondo S."/>
            <person name="Nolan M."/>
            <person name="Ohm R."/>
            <person name="Pangilinan J."/>
            <person name="Park H.-J."/>
            <person name="Ramirez L."/>
            <person name="Alfaro M."/>
            <person name="Sun H."/>
            <person name="Tritt A."/>
            <person name="Yoshinaga Y."/>
            <person name="Zwiers L.-H."/>
            <person name="Turgeon B."/>
            <person name="Goodwin S."/>
            <person name="Spatafora J."/>
            <person name="Crous P."/>
            <person name="Grigoriev I."/>
        </authorList>
    </citation>
    <scope>NUCLEOTIDE SEQUENCE</scope>
    <source>
        <strain evidence="3">CBS 121410</strain>
    </source>
</reference>
<gene>
    <name evidence="3" type="ORF">K490DRAFT_57558</name>
</gene>
<protein>
    <recommendedName>
        <fullName evidence="2">DUF7626 domain-containing protein</fullName>
    </recommendedName>
</protein>
<feature type="compositionally biased region" description="Basic and acidic residues" evidence="1">
    <location>
        <begin position="1"/>
        <end position="13"/>
    </location>
</feature>